<dbReference type="AlphaFoldDB" id="A0A2B7Z0H0"/>
<gene>
    <name evidence="1" type="ORF">GX50_07402</name>
</gene>
<comment type="caution">
    <text evidence="1">The sequence shown here is derived from an EMBL/GenBank/DDBJ whole genome shotgun (WGS) entry which is preliminary data.</text>
</comment>
<name>A0A2B7Z0H0_9EURO</name>
<proteinExistence type="predicted"/>
<evidence type="ECO:0000313" key="1">
    <source>
        <dbReference type="EMBL" id="PGH29854.1"/>
    </source>
</evidence>
<protein>
    <submittedName>
        <fullName evidence="1">Uncharacterized protein</fullName>
    </submittedName>
</protein>
<reference evidence="1 2" key="1">
    <citation type="submission" date="2017-10" db="EMBL/GenBank/DDBJ databases">
        <title>Comparative genomics in systemic dimorphic fungi from Ajellomycetaceae.</title>
        <authorList>
            <person name="Munoz J.F."/>
            <person name="Mcewen J.G."/>
            <person name="Clay O.K."/>
            <person name="Cuomo C.A."/>
        </authorList>
    </citation>
    <scope>NUCLEOTIDE SEQUENCE [LARGE SCALE GENOMIC DNA]</scope>
    <source>
        <strain evidence="1 2">UAMH4076</strain>
    </source>
</reference>
<evidence type="ECO:0000313" key="2">
    <source>
        <dbReference type="Proteomes" id="UP000226031"/>
    </source>
</evidence>
<accession>A0A2B7Z0H0</accession>
<dbReference type="EMBL" id="PDND01000208">
    <property type="protein sequence ID" value="PGH29854.1"/>
    <property type="molecule type" value="Genomic_DNA"/>
</dbReference>
<keyword evidence="2" id="KW-1185">Reference proteome</keyword>
<dbReference type="Proteomes" id="UP000226031">
    <property type="component" value="Unassembled WGS sequence"/>
</dbReference>
<dbReference type="STRING" id="73230.A0A2B7Z0H0"/>
<sequence length="82" mass="9524">MENLTSTDVKTYFDYLERTHNGSIKAASALNDYWRALKSVHCEKTDNKLDERTVRDCLRYKKKVIKRWKSSQQAVAKLATVG</sequence>
<organism evidence="1 2">
    <name type="scientific">[Emmonsia] crescens</name>
    <dbReference type="NCBI Taxonomy" id="73230"/>
    <lineage>
        <taxon>Eukaryota</taxon>
        <taxon>Fungi</taxon>
        <taxon>Dikarya</taxon>
        <taxon>Ascomycota</taxon>
        <taxon>Pezizomycotina</taxon>
        <taxon>Eurotiomycetes</taxon>
        <taxon>Eurotiomycetidae</taxon>
        <taxon>Onygenales</taxon>
        <taxon>Ajellomycetaceae</taxon>
        <taxon>Emergomyces</taxon>
    </lineage>
</organism>